<evidence type="ECO:0000313" key="4">
    <source>
        <dbReference type="Proteomes" id="UP001603857"/>
    </source>
</evidence>
<dbReference type="Pfam" id="PF25829">
    <property type="entry name" value="DUF7953"/>
    <property type="match status" value="2"/>
</dbReference>
<keyword evidence="1" id="KW-0812">Transmembrane</keyword>
<evidence type="ECO:0000259" key="2">
    <source>
        <dbReference type="Pfam" id="PF25829"/>
    </source>
</evidence>
<evidence type="ECO:0000256" key="1">
    <source>
        <dbReference type="SAM" id="Phobius"/>
    </source>
</evidence>
<accession>A0ABD1NA61</accession>
<organism evidence="3 4">
    <name type="scientific">Flemingia macrophylla</name>
    <dbReference type="NCBI Taxonomy" id="520843"/>
    <lineage>
        <taxon>Eukaryota</taxon>
        <taxon>Viridiplantae</taxon>
        <taxon>Streptophyta</taxon>
        <taxon>Embryophyta</taxon>
        <taxon>Tracheophyta</taxon>
        <taxon>Spermatophyta</taxon>
        <taxon>Magnoliopsida</taxon>
        <taxon>eudicotyledons</taxon>
        <taxon>Gunneridae</taxon>
        <taxon>Pentapetalae</taxon>
        <taxon>rosids</taxon>
        <taxon>fabids</taxon>
        <taxon>Fabales</taxon>
        <taxon>Fabaceae</taxon>
        <taxon>Papilionoideae</taxon>
        <taxon>50 kb inversion clade</taxon>
        <taxon>NPAAA clade</taxon>
        <taxon>indigoferoid/millettioid clade</taxon>
        <taxon>Phaseoleae</taxon>
        <taxon>Flemingia</taxon>
    </lineage>
</organism>
<dbReference type="InterPro" id="IPR057713">
    <property type="entry name" value="DUF7953"/>
</dbReference>
<dbReference type="Proteomes" id="UP001603857">
    <property type="component" value="Unassembled WGS sequence"/>
</dbReference>
<feature type="domain" description="DUF7953" evidence="2">
    <location>
        <begin position="109"/>
        <end position="168"/>
    </location>
</feature>
<keyword evidence="1" id="KW-0472">Membrane</keyword>
<dbReference type="AlphaFoldDB" id="A0ABD1NA61"/>
<dbReference type="PANTHER" id="PTHR33780">
    <property type="entry name" value="EXPRESSED PROTEIN"/>
    <property type="match status" value="1"/>
</dbReference>
<dbReference type="EMBL" id="JBGMDY010000002">
    <property type="protein sequence ID" value="KAL2345006.1"/>
    <property type="molecule type" value="Genomic_DNA"/>
</dbReference>
<name>A0ABD1NA61_9FABA</name>
<feature type="transmembrane region" description="Helical" evidence="1">
    <location>
        <begin position="238"/>
        <end position="260"/>
    </location>
</feature>
<protein>
    <recommendedName>
        <fullName evidence="2">DUF7953 domain-containing protein</fullName>
    </recommendedName>
</protein>
<sequence>MFMSMSVPHSLLLFSSIFFTYLPGFIICADVTLSSMEIFTTHEWLKHTPDVYFSCKGDNKVHLPDIKKAHVFYSFKGEESWQAEHISHNLVGNHDFYSMFQWFVQLCPTPLTNFTGKKCKRCGFYEKDKILSDDEFDEWELCPSDFTAPDGRYIHFKEKEFNASFLCPECVSFYAGGEFLATLALTAIRLLDFADNCVKEVGSLVTYDVNSTIIKSSKFKTTVSAPATENHKKKGMNVAVIILISVLISTVLILGMVGAYKFWQKKKREQDQARFLKLFEDADDIEDELGLGTII</sequence>
<proteinExistence type="predicted"/>
<feature type="domain" description="DUF7953" evidence="2">
    <location>
        <begin position="29"/>
        <end position="83"/>
    </location>
</feature>
<dbReference type="PANTHER" id="PTHR33780:SF16">
    <property type="entry name" value="PROTEIN, PUTATIVE-RELATED"/>
    <property type="match status" value="1"/>
</dbReference>
<keyword evidence="1" id="KW-1133">Transmembrane helix</keyword>
<gene>
    <name evidence="3" type="ORF">Fmac_006291</name>
</gene>
<reference evidence="3 4" key="1">
    <citation type="submission" date="2024-08" db="EMBL/GenBank/DDBJ databases">
        <title>Insights into the chromosomal genome structure of Flemingia macrophylla.</title>
        <authorList>
            <person name="Ding Y."/>
            <person name="Zhao Y."/>
            <person name="Bi W."/>
            <person name="Wu M."/>
            <person name="Zhao G."/>
            <person name="Gong Y."/>
            <person name="Li W."/>
            <person name="Zhang P."/>
        </authorList>
    </citation>
    <scope>NUCLEOTIDE SEQUENCE [LARGE SCALE GENOMIC DNA]</scope>
    <source>
        <strain evidence="3">DYQJB</strain>
        <tissue evidence="3">Leaf</tissue>
    </source>
</reference>
<comment type="caution">
    <text evidence="3">The sequence shown here is derived from an EMBL/GenBank/DDBJ whole genome shotgun (WGS) entry which is preliminary data.</text>
</comment>
<keyword evidence="4" id="KW-1185">Reference proteome</keyword>
<evidence type="ECO:0000313" key="3">
    <source>
        <dbReference type="EMBL" id="KAL2345006.1"/>
    </source>
</evidence>